<name>A0A7C3PKR8_9CYAN</name>
<dbReference type="Pfam" id="PF07799">
    <property type="entry name" value="DUF1643"/>
    <property type="match status" value="1"/>
</dbReference>
<sequence length="156" mass="17557">MKTGAVFDPTGTYRYTLWRKWDETQPSVGFIMLNPSRADAELDDPTIRRCVSLAKQWGYGAIAVGNLFAYCTAFPQELKKAKKPIGKENDRYLVELCQQVNTLILAWGNAGSLMARDRAVLKIVQPYTTAFCLGKTKVGHPRHPLYLPKTTCPTQF</sequence>
<dbReference type="AlphaFoldDB" id="A0A7C3PKR8"/>
<organism evidence="1">
    <name type="scientific">Oscillatoriales cyanobacterium SpSt-418</name>
    <dbReference type="NCBI Taxonomy" id="2282169"/>
    <lineage>
        <taxon>Bacteria</taxon>
        <taxon>Bacillati</taxon>
        <taxon>Cyanobacteriota</taxon>
        <taxon>Cyanophyceae</taxon>
        <taxon>Oscillatoriophycideae</taxon>
        <taxon>Oscillatoriales</taxon>
    </lineage>
</organism>
<dbReference type="InterPro" id="IPR012441">
    <property type="entry name" value="DUF1643"/>
</dbReference>
<accession>A0A7C3PKR8</accession>
<reference evidence="1" key="1">
    <citation type="journal article" date="2020" name="mSystems">
        <title>Genome- and Community-Level Interaction Insights into Carbon Utilization and Element Cycling Functions of Hydrothermarchaeota in Hydrothermal Sediment.</title>
        <authorList>
            <person name="Zhou Z."/>
            <person name="Liu Y."/>
            <person name="Xu W."/>
            <person name="Pan J."/>
            <person name="Luo Z.H."/>
            <person name="Li M."/>
        </authorList>
    </citation>
    <scope>NUCLEOTIDE SEQUENCE [LARGE SCALE GENOMIC DNA]</scope>
    <source>
        <strain evidence="1">SpSt-418</strain>
    </source>
</reference>
<protein>
    <submittedName>
        <fullName evidence="1">DUF1643 domain-containing protein</fullName>
    </submittedName>
</protein>
<gene>
    <name evidence="1" type="ORF">ENR64_27675</name>
</gene>
<evidence type="ECO:0000313" key="1">
    <source>
        <dbReference type="EMBL" id="HFN01459.1"/>
    </source>
</evidence>
<comment type="caution">
    <text evidence="1">The sequence shown here is derived from an EMBL/GenBank/DDBJ whole genome shotgun (WGS) entry which is preliminary data.</text>
</comment>
<dbReference type="EMBL" id="DSRU01000410">
    <property type="protein sequence ID" value="HFN01459.1"/>
    <property type="molecule type" value="Genomic_DNA"/>
</dbReference>
<proteinExistence type="predicted"/>